<dbReference type="EMBL" id="CP006884">
    <property type="protein sequence ID" value="AHB67515.1"/>
    <property type="molecule type" value="Genomic_DNA"/>
</dbReference>
<dbReference type="HOGENOM" id="CLU_3245226_0_0_2"/>
<dbReference type="Proteomes" id="UP000018572">
    <property type="component" value="Chromosome 1"/>
</dbReference>
<gene>
    <name evidence="1" type="ORF">HISP_11905</name>
</gene>
<accession>V5TS87</accession>
<reference evidence="1 2" key="1">
    <citation type="journal article" date="2014" name="Genome Announc.">
        <title>Complete Genome Sequence of the Extremely Halophilic Archaeon Haloarcula hispanica Strain N601.</title>
        <authorList>
            <person name="Ding J.Y."/>
            <person name="Chiang P.W."/>
            <person name="Hong M.J."/>
            <person name="Dyall-Smith M."/>
            <person name="Tang S.L."/>
        </authorList>
    </citation>
    <scope>NUCLEOTIDE SEQUENCE [LARGE SCALE GENOMIC DNA]</scope>
    <source>
        <strain evidence="1 2">N601</strain>
    </source>
</reference>
<keyword evidence="2" id="KW-1185">Reference proteome</keyword>
<organism evidence="1 2">
    <name type="scientific">Haloarcula hispanica N601</name>
    <dbReference type="NCBI Taxonomy" id="1417673"/>
    <lineage>
        <taxon>Archaea</taxon>
        <taxon>Methanobacteriati</taxon>
        <taxon>Methanobacteriota</taxon>
        <taxon>Stenosarchaea group</taxon>
        <taxon>Halobacteria</taxon>
        <taxon>Halobacteriales</taxon>
        <taxon>Haloarculaceae</taxon>
        <taxon>Haloarcula</taxon>
    </lineage>
</organism>
<proteinExistence type="predicted"/>
<dbReference type="AlphaFoldDB" id="V5TS87"/>
<evidence type="ECO:0000313" key="1">
    <source>
        <dbReference type="EMBL" id="AHB67515.1"/>
    </source>
</evidence>
<sequence>MTKQYRFYEVFNVSLYRTAIVRFSSLSGKYDQNYQGRERERI</sequence>
<dbReference type="KEGG" id="hhn:HISP_11905"/>
<name>V5TS87_HALHI</name>
<protein>
    <submittedName>
        <fullName evidence="1">Uncharacterized protein</fullName>
    </submittedName>
</protein>
<evidence type="ECO:0000313" key="2">
    <source>
        <dbReference type="Proteomes" id="UP000018572"/>
    </source>
</evidence>